<organism evidence="4 5">
    <name type="scientific">Psychrobacillus psychrotolerans</name>
    <dbReference type="NCBI Taxonomy" id="126156"/>
    <lineage>
        <taxon>Bacteria</taxon>
        <taxon>Bacillati</taxon>
        <taxon>Bacillota</taxon>
        <taxon>Bacilli</taxon>
        <taxon>Bacillales</taxon>
        <taxon>Bacillaceae</taxon>
        <taxon>Psychrobacillus</taxon>
    </lineage>
</organism>
<evidence type="ECO:0000256" key="1">
    <source>
        <dbReference type="ARBA" id="ARBA00022679"/>
    </source>
</evidence>
<dbReference type="OrthoDB" id="7163760at2"/>
<protein>
    <submittedName>
        <fullName evidence="4">Ribosomal protein S18 acetylase RimI</fullName>
    </submittedName>
</protein>
<dbReference type="PANTHER" id="PTHR42919:SF8">
    <property type="entry name" value="N-ALPHA-ACETYLTRANSFERASE 50"/>
    <property type="match status" value="1"/>
</dbReference>
<dbReference type="SUPFAM" id="SSF55729">
    <property type="entry name" value="Acyl-CoA N-acyltransferases (Nat)"/>
    <property type="match status" value="2"/>
</dbReference>
<dbReference type="Pfam" id="PF00583">
    <property type="entry name" value="Acetyltransf_1"/>
    <property type="match status" value="1"/>
</dbReference>
<dbReference type="GO" id="GO:0005840">
    <property type="term" value="C:ribosome"/>
    <property type="evidence" value="ECO:0007669"/>
    <property type="project" value="UniProtKB-KW"/>
</dbReference>
<sequence>MLTTKQLEDIEALQKECELHDKLQLKLNWDMLKTRTDNHYDFFLYDNDVLIAFLGLYPFGTTVEVCGMVKPTDRRKHHFSNLFEEAMAVAKIQGFHKILLNAPAGSDEAKAFLKHYKAVYSFSEHQMKWEPRELEEVSGFTLRKAEQKDLPLRVQLNIESFGLDDESSLEIENRVDLEMDNSVYIIDTHEQSVGKIRVKVEDEEAWIYGFSILPHFRGKGIGRKVLQSIVKKYASQGNSLHLEVETENMHALSLYESIGFQIVHAQDYYIYK</sequence>
<feature type="domain" description="N-acetyltransferase" evidence="3">
    <location>
        <begin position="140"/>
        <end position="272"/>
    </location>
</feature>
<proteinExistence type="predicted"/>
<reference evidence="5" key="1">
    <citation type="submission" date="2016-10" db="EMBL/GenBank/DDBJ databases">
        <authorList>
            <person name="Varghese N."/>
            <person name="Submissions S."/>
        </authorList>
    </citation>
    <scope>NUCLEOTIDE SEQUENCE [LARGE SCALE GENOMIC DNA]</scope>
    <source>
        <strain evidence="5">DSM 11706</strain>
    </source>
</reference>
<gene>
    <name evidence="4" type="ORF">SAMN05421670_0709</name>
</gene>
<dbReference type="PROSITE" id="PS51186">
    <property type="entry name" value="GNAT"/>
    <property type="match status" value="2"/>
</dbReference>
<keyword evidence="2" id="KW-0012">Acyltransferase</keyword>
<dbReference type="EMBL" id="FOXU01000001">
    <property type="protein sequence ID" value="SFQ03640.1"/>
    <property type="molecule type" value="Genomic_DNA"/>
</dbReference>
<dbReference type="CDD" id="cd04301">
    <property type="entry name" value="NAT_SF"/>
    <property type="match status" value="2"/>
</dbReference>
<evidence type="ECO:0000259" key="3">
    <source>
        <dbReference type="PROSITE" id="PS51186"/>
    </source>
</evidence>
<name>A0A1I5V879_9BACI</name>
<keyword evidence="4" id="KW-0687">Ribonucleoprotein</keyword>
<accession>A0A1I5V879</accession>
<dbReference type="AlphaFoldDB" id="A0A1I5V879"/>
<keyword evidence="5" id="KW-1185">Reference proteome</keyword>
<dbReference type="InterPro" id="IPR016181">
    <property type="entry name" value="Acyl_CoA_acyltransferase"/>
</dbReference>
<feature type="domain" description="N-acetyltransferase" evidence="3">
    <location>
        <begin position="1"/>
        <end position="135"/>
    </location>
</feature>
<dbReference type="STRING" id="126156.SAMN05421670_0709"/>
<dbReference type="Gene3D" id="3.40.630.30">
    <property type="match status" value="1"/>
</dbReference>
<dbReference type="InterPro" id="IPR051556">
    <property type="entry name" value="N-term/lysine_N-AcTrnsfr"/>
</dbReference>
<keyword evidence="4" id="KW-0689">Ribosomal protein</keyword>
<dbReference type="GO" id="GO:0016747">
    <property type="term" value="F:acyltransferase activity, transferring groups other than amino-acyl groups"/>
    <property type="evidence" value="ECO:0007669"/>
    <property type="project" value="InterPro"/>
</dbReference>
<evidence type="ECO:0000313" key="5">
    <source>
        <dbReference type="Proteomes" id="UP000198734"/>
    </source>
</evidence>
<dbReference type="InterPro" id="IPR000182">
    <property type="entry name" value="GNAT_dom"/>
</dbReference>
<dbReference type="PANTHER" id="PTHR42919">
    <property type="entry name" value="N-ALPHA-ACETYLTRANSFERASE"/>
    <property type="match status" value="1"/>
</dbReference>
<dbReference type="Proteomes" id="UP000198734">
    <property type="component" value="Unassembled WGS sequence"/>
</dbReference>
<keyword evidence="1" id="KW-0808">Transferase</keyword>
<evidence type="ECO:0000313" key="4">
    <source>
        <dbReference type="EMBL" id="SFQ03640.1"/>
    </source>
</evidence>
<evidence type="ECO:0000256" key="2">
    <source>
        <dbReference type="ARBA" id="ARBA00023315"/>
    </source>
</evidence>